<comment type="catalytic activity">
    <reaction evidence="1 7">
        <text>Thiol-dependent hydrolysis of ester, thioester, amide, peptide and isopeptide bonds formed by the C-terminal Gly of ubiquitin (a 76-residue protein attached to proteins as an intracellular targeting signal).</text>
        <dbReference type="EC" id="3.4.19.12"/>
    </reaction>
</comment>
<comment type="caution">
    <text evidence="10">The sequence shown here is derived from an EMBL/GenBank/DDBJ whole genome shotgun (WGS) entry which is preliminary data.</text>
</comment>
<comment type="similarity">
    <text evidence="2 7">Belongs to the peptidase C19 family.</text>
</comment>
<feature type="domain" description="CBM21" evidence="9">
    <location>
        <begin position="29"/>
        <end position="140"/>
    </location>
</feature>
<dbReference type="EMBL" id="CAJOAY010000161">
    <property type="protein sequence ID" value="CAF3565660.1"/>
    <property type="molecule type" value="Genomic_DNA"/>
</dbReference>
<evidence type="ECO:0000256" key="6">
    <source>
        <dbReference type="ARBA" id="ARBA00022807"/>
    </source>
</evidence>
<dbReference type="SUPFAM" id="SSF54001">
    <property type="entry name" value="Cysteine proteinases"/>
    <property type="match status" value="1"/>
</dbReference>
<dbReference type="PROSITE" id="PS00972">
    <property type="entry name" value="USP_1"/>
    <property type="match status" value="1"/>
</dbReference>
<proteinExistence type="inferred from homology"/>
<evidence type="ECO:0000256" key="3">
    <source>
        <dbReference type="ARBA" id="ARBA00022670"/>
    </source>
</evidence>
<dbReference type="InterPro" id="IPR001394">
    <property type="entry name" value="Peptidase_C19_UCH"/>
</dbReference>
<dbReference type="InterPro" id="IPR050185">
    <property type="entry name" value="Ub_carboxyl-term_hydrolase"/>
</dbReference>
<dbReference type="InterPro" id="IPR018200">
    <property type="entry name" value="USP_CS"/>
</dbReference>
<dbReference type="CDD" id="cd02674">
    <property type="entry name" value="Peptidase_C19R"/>
    <property type="match status" value="1"/>
</dbReference>
<dbReference type="InterPro" id="IPR005036">
    <property type="entry name" value="CBM21_dom"/>
</dbReference>
<dbReference type="Gene3D" id="3.90.70.10">
    <property type="entry name" value="Cysteine proteinases"/>
    <property type="match status" value="1"/>
</dbReference>
<keyword evidence="3 7" id="KW-0645">Protease</keyword>
<dbReference type="GO" id="GO:0016579">
    <property type="term" value="P:protein deubiquitination"/>
    <property type="evidence" value="ECO:0007669"/>
    <property type="project" value="InterPro"/>
</dbReference>
<dbReference type="InterPro" id="IPR028889">
    <property type="entry name" value="USP"/>
</dbReference>
<gene>
    <name evidence="10" type="ORF">OKA104_LOCUS4829</name>
</gene>
<name>A0A818LGD2_9BILA</name>
<accession>A0A818LGD2</accession>
<evidence type="ECO:0000256" key="2">
    <source>
        <dbReference type="ARBA" id="ARBA00009085"/>
    </source>
</evidence>
<evidence type="ECO:0000259" key="8">
    <source>
        <dbReference type="PROSITE" id="PS50235"/>
    </source>
</evidence>
<sequence length="509" mass="59743">MSLSCEQQRINGKYYLCMPDNFQYPRNLLHRVYKNLVVLEDIFTRNLTAYGTIRVNNCSFDKRVFVRYTIDQWKTFSVINAHYIMHYADNNTDLFQFKLTVPKDKLLSSSSSLKMSFAICYCVNGGKFWDNNYSQNYNLEIIESSREVPTSILNQLSRKKSIIRDDQLYKQITQDYHAISNTNQQIENLCGLKNLGGICYMNSILQSLSLTSLLTNYFLYNQDSLLFKGTIINEYLNFLYLIRCGQYSTITPAPLKQIIGHINYAYLENQQQDAHEFLILLLDYLHIDLNRTQCTDEEIDYNLFGQINKNSIIVDLFYGIYKSTITCLQCMHTSSSYESFVCLTLPIPLTNQCTLQDCLQSLNEDEYLTDDDSKWFCSKCQCHSNAKKRLEIHKLPKILIIQLKRFQMNSEMRWIKDESLVLYPEDDLDLHQYSSSPSSEQALYTLYSVVNHNGSLNDGHYTTFSRDLSYDQPQWFEYDDEIVKYLDLDQLHLNSKAYLLFYTIQHIPQ</sequence>
<dbReference type="Pfam" id="PF03370">
    <property type="entry name" value="CBM_21"/>
    <property type="match status" value="1"/>
</dbReference>
<dbReference type="PANTHER" id="PTHR21646">
    <property type="entry name" value="UBIQUITIN CARBOXYL-TERMINAL HYDROLASE"/>
    <property type="match status" value="1"/>
</dbReference>
<evidence type="ECO:0000256" key="1">
    <source>
        <dbReference type="ARBA" id="ARBA00000707"/>
    </source>
</evidence>
<keyword evidence="4 7" id="KW-0833">Ubl conjugation pathway</keyword>
<feature type="domain" description="USP" evidence="8">
    <location>
        <begin position="190"/>
        <end position="505"/>
    </location>
</feature>
<protein>
    <recommendedName>
        <fullName evidence="7">Ubiquitin carboxyl-terminal hydrolase</fullName>
        <ecNumber evidence="7">3.4.19.12</ecNumber>
    </recommendedName>
</protein>
<dbReference type="GO" id="GO:0006508">
    <property type="term" value="P:proteolysis"/>
    <property type="evidence" value="ECO:0007669"/>
    <property type="project" value="UniProtKB-KW"/>
</dbReference>
<dbReference type="EC" id="3.4.19.12" evidence="7"/>
<evidence type="ECO:0000256" key="7">
    <source>
        <dbReference type="RuleBase" id="RU366025"/>
    </source>
</evidence>
<evidence type="ECO:0000259" key="9">
    <source>
        <dbReference type="PROSITE" id="PS51159"/>
    </source>
</evidence>
<keyword evidence="6 7" id="KW-0788">Thiol protease</keyword>
<reference evidence="10" key="1">
    <citation type="submission" date="2021-02" db="EMBL/GenBank/DDBJ databases">
        <authorList>
            <person name="Nowell W R."/>
        </authorList>
    </citation>
    <scope>NUCLEOTIDE SEQUENCE</scope>
</reference>
<dbReference type="PROSITE" id="PS50235">
    <property type="entry name" value="USP_3"/>
    <property type="match status" value="1"/>
</dbReference>
<keyword evidence="5 7" id="KW-0378">Hydrolase</keyword>
<dbReference type="PROSITE" id="PS51159">
    <property type="entry name" value="CBM21"/>
    <property type="match status" value="1"/>
</dbReference>
<dbReference type="GO" id="GO:0004843">
    <property type="term" value="F:cysteine-type deubiquitinase activity"/>
    <property type="evidence" value="ECO:0007669"/>
    <property type="project" value="UniProtKB-UniRule"/>
</dbReference>
<dbReference type="AlphaFoldDB" id="A0A818LGD2"/>
<dbReference type="Gene3D" id="2.60.40.2440">
    <property type="entry name" value="Carbohydrate binding type-21 domain"/>
    <property type="match status" value="1"/>
</dbReference>
<dbReference type="PANTHER" id="PTHR21646:SF24">
    <property type="entry name" value="UBIQUITIN CARBOXYL-TERMINAL HYDROLASE"/>
    <property type="match status" value="1"/>
</dbReference>
<dbReference type="PROSITE" id="PS00973">
    <property type="entry name" value="USP_2"/>
    <property type="match status" value="1"/>
</dbReference>
<evidence type="ECO:0000256" key="4">
    <source>
        <dbReference type="ARBA" id="ARBA00022786"/>
    </source>
</evidence>
<dbReference type="Pfam" id="PF00443">
    <property type="entry name" value="UCH"/>
    <property type="match status" value="1"/>
</dbReference>
<dbReference type="InterPro" id="IPR038765">
    <property type="entry name" value="Papain-like_cys_pep_sf"/>
</dbReference>
<evidence type="ECO:0000256" key="5">
    <source>
        <dbReference type="ARBA" id="ARBA00022801"/>
    </source>
</evidence>
<dbReference type="InterPro" id="IPR038175">
    <property type="entry name" value="CBM21_dom_sf"/>
</dbReference>
<organism evidence="10 11">
    <name type="scientific">Adineta steineri</name>
    <dbReference type="NCBI Taxonomy" id="433720"/>
    <lineage>
        <taxon>Eukaryota</taxon>
        <taxon>Metazoa</taxon>
        <taxon>Spiralia</taxon>
        <taxon>Gnathifera</taxon>
        <taxon>Rotifera</taxon>
        <taxon>Eurotatoria</taxon>
        <taxon>Bdelloidea</taxon>
        <taxon>Adinetida</taxon>
        <taxon>Adinetidae</taxon>
        <taxon>Adineta</taxon>
    </lineage>
</organism>
<evidence type="ECO:0000313" key="11">
    <source>
        <dbReference type="Proteomes" id="UP000663881"/>
    </source>
</evidence>
<dbReference type="Proteomes" id="UP000663881">
    <property type="component" value="Unassembled WGS sequence"/>
</dbReference>
<evidence type="ECO:0000313" key="10">
    <source>
        <dbReference type="EMBL" id="CAF3565660.1"/>
    </source>
</evidence>